<dbReference type="AlphaFoldDB" id="A0A1H6RRM2"/>
<dbReference type="InterPro" id="IPR029149">
    <property type="entry name" value="Creatin/AminoP/Spt16_N"/>
</dbReference>
<protein>
    <submittedName>
        <fullName evidence="3">Xaa-Pro aminopeptidase</fullName>
    </submittedName>
</protein>
<dbReference type="SUPFAM" id="SSF55920">
    <property type="entry name" value="Creatinase/aminopeptidase"/>
    <property type="match status" value="1"/>
</dbReference>
<name>A0A1H6RRM2_9LACT</name>
<dbReference type="Gene3D" id="3.90.230.10">
    <property type="entry name" value="Creatinase/methionine aminopeptidase superfamily"/>
    <property type="match status" value="1"/>
</dbReference>
<keyword evidence="3" id="KW-0378">Hydrolase</keyword>
<dbReference type="SUPFAM" id="SSF53092">
    <property type="entry name" value="Creatinase/prolidase N-terminal domain"/>
    <property type="match status" value="1"/>
</dbReference>
<evidence type="ECO:0000259" key="1">
    <source>
        <dbReference type="Pfam" id="PF00557"/>
    </source>
</evidence>
<reference evidence="4" key="1">
    <citation type="submission" date="2016-10" db="EMBL/GenBank/DDBJ databases">
        <authorList>
            <person name="Varghese N."/>
            <person name="Submissions S."/>
        </authorList>
    </citation>
    <scope>NUCLEOTIDE SEQUENCE [LARGE SCALE GENOMIC DNA]</scope>
    <source>
        <strain evidence="4">DSM 25751</strain>
    </source>
</reference>
<organism evidence="3 4">
    <name type="scientific">Alkalibacterium gilvum</name>
    <dbReference type="NCBI Taxonomy" id="1130080"/>
    <lineage>
        <taxon>Bacteria</taxon>
        <taxon>Bacillati</taxon>
        <taxon>Bacillota</taxon>
        <taxon>Bacilli</taxon>
        <taxon>Lactobacillales</taxon>
        <taxon>Carnobacteriaceae</taxon>
        <taxon>Alkalibacterium</taxon>
    </lineage>
</organism>
<dbReference type="CDD" id="cd01066">
    <property type="entry name" value="APP_MetAP"/>
    <property type="match status" value="1"/>
</dbReference>
<dbReference type="Proteomes" id="UP000198564">
    <property type="component" value="Unassembled WGS sequence"/>
</dbReference>
<dbReference type="OrthoDB" id="9778159at2"/>
<evidence type="ECO:0000313" key="3">
    <source>
        <dbReference type="EMBL" id="SEI56104.1"/>
    </source>
</evidence>
<proteinExistence type="predicted"/>
<evidence type="ECO:0000259" key="2">
    <source>
        <dbReference type="Pfam" id="PF01321"/>
    </source>
</evidence>
<feature type="domain" description="Peptidase M24" evidence="1">
    <location>
        <begin position="208"/>
        <end position="381"/>
    </location>
</feature>
<dbReference type="RefSeq" id="WP_091632705.1">
    <property type="nucleotide sequence ID" value="NZ_FNYW01000003.1"/>
</dbReference>
<dbReference type="Pfam" id="PF01321">
    <property type="entry name" value="Creatinase_N"/>
    <property type="match status" value="1"/>
</dbReference>
<keyword evidence="3" id="KW-0031">Aminopeptidase</keyword>
<keyword evidence="3" id="KW-0645">Protease</keyword>
<dbReference type="STRING" id="1130080.SAMN04488113_10359"/>
<gene>
    <name evidence="3" type="ORF">SAMN04488113_10359</name>
</gene>
<dbReference type="Gene3D" id="3.40.350.10">
    <property type="entry name" value="Creatinase/prolidase N-terminal domain"/>
    <property type="match status" value="1"/>
</dbReference>
<evidence type="ECO:0000313" key="4">
    <source>
        <dbReference type="Proteomes" id="UP000198564"/>
    </source>
</evidence>
<dbReference type="InterPro" id="IPR036005">
    <property type="entry name" value="Creatinase/aminopeptidase-like"/>
</dbReference>
<dbReference type="GO" id="GO:0004177">
    <property type="term" value="F:aminopeptidase activity"/>
    <property type="evidence" value="ECO:0007669"/>
    <property type="project" value="UniProtKB-KW"/>
</dbReference>
<keyword evidence="4" id="KW-1185">Reference proteome</keyword>
<dbReference type="InterPro" id="IPR000587">
    <property type="entry name" value="Creatinase_N"/>
</dbReference>
<dbReference type="EMBL" id="FNYW01000003">
    <property type="protein sequence ID" value="SEI56104.1"/>
    <property type="molecule type" value="Genomic_DNA"/>
</dbReference>
<sequence>MNYTYQNASYQTVPAPLPEEDLKQVVLTDETMNERYEKVLEKMKADGLSTLVIYEDLEHGSNFEYLTGFLTRFEEGLLVLHDDGKVYYLLGNENLKLIDHARLKGELIHVPHFSLPDQPMEPETPLNELLNDSVIKSDKHVGIAGWKLFTGKTDNKKYFDIPHYILEQIISVAGKEKVVNATALFTGPEGVRTQNNVNEVAHYEFGAALASQRMLKTLDAIEVGVSEWDLGGVLNAYGQPNNVVTIAAAGQRFVKANVHPSENKLKLGDKLSLTVGYKGGLQSRAHLVVHDESELLDEHKDYLDKVVKPYFTAVTAWLEQVHIGMKGKELYNLIETVFPKNQYGWELNPGHLTADEEWMASPVKETSETTLKSGMLFQVDIIPSVKGYPGVSAEGGVILADEELQNQLKTNYPDVWNRMEARRAYVKNTLNIDVHKDILLSGNATPYLRPFALNKNKAMVWDGTPSN</sequence>
<accession>A0A1H6RRM2</accession>
<dbReference type="InterPro" id="IPR000994">
    <property type="entry name" value="Pept_M24"/>
</dbReference>
<dbReference type="Pfam" id="PF00557">
    <property type="entry name" value="Peptidase_M24"/>
    <property type="match status" value="1"/>
</dbReference>
<feature type="domain" description="Creatinase N-terminal" evidence="2">
    <location>
        <begin position="35"/>
        <end position="90"/>
    </location>
</feature>